<feature type="region of interest" description="Disordered" evidence="1">
    <location>
        <begin position="83"/>
        <end position="107"/>
    </location>
</feature>
<name>A0A0C9W0V0_SPHS4</name>
<evidence type="ECO:0000256" key="1">
    <source>
        <dbReference type="SAM" id="MobiDB-lite"/>
    </source>
</evidence>
<evidence type="ECO:0000313" key="2">
    <source>
        <dbReference type="EMBL" id="KIJ44536.1"/>
    </source>
</evidence>
<accession>A0A0C9W0V0</accession>
<dbReference type="InterPro" id="IPR036691">
    <property type="entry name" value="Endo/exonu/phosph_ase_sf"/>
</dbReference>
<feature type="region of interest" description="Disordered" evidence="1">
    <location>
        <begin position="442"/>
        <end position="465"/>
    </location>
</feature>
<evidence type="ECO:0000313" key="3">
    <source>
        <dbReference type="Proteomes" id="UP000054279"/>
    </source>
</evidence>
<feature type="region of interest" description="Disordered" evidence="1">
    <location>
        <begin position="1"/>
        <end position="62"/>
    </location>
</feature>
<keyword evidence="3" id="KW-1185">Reference proteome</keyword>
<dbReference type="EMBL" id="KN837117">
    <property type="protein sequence ID" value="KIJ44536.1"/>
    <property type="molecule type" value="Genomic_DNA"/>
</dbReference>
<gene>
    <name evidence="2" type="ORF">M422DRAFT_252146</name>
</gene>
<protein>
    <recommendedName>
        <fullName evidence="4">Endonuclease/exonuclease/phosphatase domain-containing protein</fullName>
    </recommendedName>
</protein>
<dbReference type="HOGENOM" id="CLU_588164_0_0_1"/>
<feature type="compositionally biased region" description="Polar residues" evidence="1">
    <location>
        <begin position="118"/>
        <end position="130"/>
    </location>
</feature>
<dbReference type="Proteomes" id="UP000054279">
    <property type="component" value="Unassembled WGS sequence"/>
</dbReference>
<dbReference type="SUPFAM" id="SSF56219">
    <property type="entry name" value="DNase I-like"/>
    <property type="match status" value="1"/>
</dbReference>
<feature type="compositionally biased region" description="Polar residues" evidence="1">
    <location>
        <begin position="10"/>
        <end position="48"/>
    </location>
</feature>
<feature type="compositionally biased region" description="Polar residues" evidence="1">
    <location>
        <begin position="456"/>
        <end position="465"/>
    </location>
</feature>
<proteinExistence type="predicted"/>
<organism evidence="2 3">
    <name type="scientific">Sphaerobolus stellatus (strain SS14)</name>
    <dbReference type="NCBI Taxonomy" id="990650"/>
    <lineage>
        <taxon>Eukaryota</taxon>
        <taxon>Fungi</taxon>
        <taxon>Dikarya</taxon>
        <taxon>Basidiomycota</taxon>
        <taxon>Agaricomycotina</taxon>
        <taxon>Agaricomycetes</taxon>
        <taxon>Phallomycetidae</taxon>
        <taxon>Geastrales</taxon>
        <taxon>Sphaerobolaceae</taxon>
        <taxon>Sphaerobolus</taxon>
    </lineage>
</organism>
<sequence length="465" mass="52769">MVGRSFELATPSSHSQRNHIQTAHATEQRTHLSFPNETVGESSGSVNNLRRHRDSSPLGGMTHFSDSDLDSILCTNTDVPSSDNLLMLNSDPVDNSPTRPGNTQTPAQTMHRLGATVSQLDPHQPSTPAPSSDDPFHFLEEPWKVSQGIEIIPGRALLLLLPWHNNQTLNILSIYAPNPHTENEAFWTNLHQKWTQDGLPFVHVLLGDFNLVEDGIDCLPAHDNPIGPREALSKFKALFTLLDGWCHENPGTIAHTWHQCRWDLHLGLDRIYINSENFKHSCNWSISPTPIDTDHDLVNVRIFNTAMPYVGRGQWTIPLFTLQDKKIMDVICDKGMTCLKEIELLSKTNPAAIQHKYKTFKDDLINTFCNYAKKHIPMVDNKIDHKISQLKDVLQSDQNETEKAILASELKEDIRSLERKRHLKSQQLTSVKFTLKDETLDPDWLRRGKEPKPRAQTKSPNQETQ</sequence>
<feature type="compositionally biased region" description="Basic and acidic residues" evidence="1">
    <location>
        <begin position="442"/>
        <end position="453"/>
    </location>
</feature>
<reference evidence="2 3" key="1">
    <citation type="submission" date="2014-06" db="EMBL/GenBank/DDBJ databases">
        <title>Evolutionary Origins and Diversification of the Mycorrhizal Mutualists.</title>
        <authorList>
            <consortium name="DOE Joint Genome Institute"/>
            <consortium name="Mycorrhizal Genomics Consortium"/>
            <person name="Kohler A."/>
            <person name="Kuo A."/>
            <person name="Nagy L.G."/>
            <person name="Floudas D."/>
            <person name="Copeland A."/>
            <person name="Barry K.W."/>
            <person name="Cichocki N."/>
            <person name="Veneault-Fourrey C."/>
            <person name="LaButti K."/>
            <person name="Lindquist E.A."/>
            <person name="Lipzen A."/>
            <person name="Lundell T."/>
            <person name="Morin E."/>
            <person name="Murat C."/>
            <person name="Riley R."/>
            <person name="Ohm R."/>
            <person name="Sun H."/>
            <person name="Tunlid A."/>
            <person name="Henrissat B."/>
            <person name="Grigoriev I.V."/>
            <person name="Hibbett D.S."/>
            <person name="Martin F."/>
        </authorList>
    </citation>
    <scope>NUCLEOTIDE SEQUENCE [LARGE SCALE GENOMIC DNA]</scope>
    <source>
        <strain evidence="2 3">SS14</strain>
    </source>
</reference>
<feature type="compositionally biased region" description="Polar residues" evidence="1">
    <location>
        <begin position="92"/>
        <end position="107"/>
    </location>
</feature>
<evidence type="ECO:0008006" key="4">
    <source>
        <dbReference type="Google" id="ProtNLM"/>
    </source>
</evidence>
<dbReference type="Gene3D" id="3.60.10.10">
    <property type="entry name" value="Endonuclease/exonuclease/phosphatase"/>
    <property type="match status" value="1"/>
</dbReference>
<dbReference type="AlphaFoldDB" id="A0A0C9W0V0"/>
<feature type="region of interest" description="Disordered" evidence="1">
    <location>
        <begin position="118"/>
        <end position="137"/>
    </location>
</feature>